<sequence length="64" mass="7435">MLCIGFGETSPHPLGSFIMIGRSWDQIANSGPIPWYGKLPECWWLHVNVIVRGRRKTSERMEEY</sequence>
<dbReference type="AlphaFoldDB" id="A0A0E9SYN4"/>
<reference evidence="1" key="2">
    <citation type="journal article" date="2015" name="Fish Shellfish Immunol.">
        <title>Early steps in the European eel (Anguilla anguilla)-Vibrio vulnificus interaction in the gills: Role of the RtxA13 toxin.</title>
        <authorList>
            <person name="Callol A."/>
            <person name="Pajuelo D."/>
            <person name="Ebbesson L."/>
            <person name="Teles M."/>
            <person name="MacKenzie S."/>
            <person name="Amaro C."/>
        </authorList>
    </citation>
    <scope>NUCLEOTIDE SEQUENCE</scope>
</reference>
<protein>
    <submittedName>
        <fullName evidence="1">Uncharacterized protein</fullName>
    </submittedName>
</protein>
<name>A0A0E9SYN4_ANGAN</name>
<dbReference type="EMBL" id="GBXM01062832">
    <property type="protein sequence ID" value="JAH45745.1"/>
    <property type="molecule type" value="Transcribed_RNA"/>
</dbReference>
<accession>A0A0E9SYN4</accession>
<proteinExistence type="predicted"/>
<organism evidence="1">
    <name type="scientific">Anguilla anguilla</name>
    <name type="common">European freshwater eel</name>
    <name type="synonym">Muraena anguilla</name>
    <dbReference type="NCBI Taxonomy" id="7936"/>
    <lineage>
        <taxon>Eukaryota</taxon>
        <taxon>Metazoa</taxon>
        <taxon>Chordata</taxon>
        <taxon>Craniata</taxon>
        <taxon>Vertebrata</taxon>
        <taxon>Euteleostomi</taxon>
        <taxon>Actinopterygii</taxon>
        <taxon>Neopterygii</taxon>
        <taxon>Teleostei</taxon>
        <taxon>Anguilliformes</taxon>
        <taxon>Anguillidae</taxon>
        <taxon>Anguilla</taxon>
    </lineage>
</organism>
<evidence type="ECO:0000313" key="1">
    <source>
        <dbReference type="EMBL" id="JAH45745.1"/>
    </source>
</evidence>
<reference evidence="1" key="1">
    <citation type="submission" date="2014-11" db="EMBL/GenBank/DDBJ databases">
        <authorList>
            <person name="Amaro Gonzalez C."/>
        </authorList>
    </citation>
    <scope>NUCLEOTIDE SEQUENCE</scope>
</reference>